<sequence>MPLSDSSVHPSQDLPGLAMSRAFGDTIAASAGVIAEPEISKHDTSNKDKFIVIASDGVWDFMSNEEVVHTVAKYYNQESSRKAARAVVKEASERWESNEDVVDDITCVVVFLQGK</sequence>
<dbReference type="GO" id="GO:0004722">
    <property type="term" value="F:protein serine/threonine phosphatase activity"/>
    <property type="evidence" value="ECO:0007669"/>
    <property type="project" value="InterPro"/>
</dbReference>
<dbReference type="InterPro" id="IPR015655">
    <property type="entry name" value="PP2C"/>
</dbReference>
<dbReference type="Gene3D" id="3.60.40.10">
    <property type="entry name" value="PPM-type phosphatase domain"/>
    <property type="match status" value="1"/>
</dbReference>
<dbReference type="SUPFAM" id="SSF81606">
    <property type="entry name" value="PP2C-like"/>
    <property type="match status" value="1"/>
</dbReference>
<dbReference type="InterPro" id="IPR001932">
    <property type="entry name" value="PPM-type_phosphatase-like_dom"/>
</dbReference>
<dbReference type="OMA" id="WESNEDV"/>
<dbReference type="OrthoDB" id="10264738at2759"/>
<accession>C5LBJ8</accession>
<feature type="domain" description="PPM-type phosphatase" evidence="1">
    <location>
        <begin position="1"/>
        <end position="112"/>
    </location>
</feature>
<dbReference type="Pfam" id="PF00481">
    <property type="entry name" value="PP2C"/>
    <property type="match status" value="1"/>
</dbReference>
<evidence type="ECO:0000313" key="3">
    <source>
        <dbReference type="Proteomes" id="UP000007800"/>
    </source>
</evidence>
<evidence type="ECO:0000259" key="1">
    <source>
        <dbReference type="PROSITE" id="PS51746"/>
    </source>
</evidence>
<gene>
    <name evidence="2" type="ORF">Pmar_PMAR011869</name>
</gene>
<reference evidence="2 3" key="1">
    <citation type="submission" date="2008-07" db="EMBL/GenBank/DDBJ databases">
        <authorList>
            <person name="El-Sayed N."/>
            <person name="Caler E."/>
            <person name="Inman J."/>
            <person name="Amedeo P."/>
            <person name="Hass B."/>
            <person name="Wortman J."/>
        </authorList>
    </citation>
    <scope>NUCLEOTIDE SEQUENCE [LARGE SCALE GENOMIC DNA]</scope>
    <source>
        <strain evidence="3">ATCC 50983 / TXsc</strain>
    </source>
</reference>
<dbReference type="InParanoid" id="C5LBJ8"/>
<dbReference type="RefSeq" id="XP_002774003.1">
    <property type="nucleotide sequence ID" value="XM_002773957.1"/>
</dbReference>
<dbReference type="EMBL" id="GG680918">
    <property type="protein sequence ID" value="EER05819.1"/>
    <property type="molecule type" value="Genomic_DNA"/>
</dbReference>
<dbReference type="InterPro" id="IPR036457">
    <property type="entry name" value="PPM-type-like_dom_sf"/>
</dbReference>
<name>C5LBJ8_PERM5</name>
<dbReference type="PANTHER" id="PTHR47992">
    <property type="entry name" value="PROTEIN PHOSPHATASE"/>
    <property type="match status" value="1"/>
</dbReference>
<proteinExistence type="predicted"/>
<protein>
    <submittedName>
        <fullName evidence="2">Protein phosphatase 2c, putative</fullName>
    </submittedName>
</protein>
<dbReference type="PROSITE" id="PS51746">
    <property type="entry name" value="PPM_2"/>
    <property type="match status" value="1"/>
</dbReference>
<dbReference type="GeneID" id="9043249"/>
<dbReference type="Proteomes" id="UP000007800">
    <property type="component" value="Unassembled WGS sequence"/>
</dbReference>
<dbReference type="AlphaFoldDB" id="C5LBJ8"/>
<keyword evidence="3" id="KW-1185">Reference proteome</keyword>
<organism evidence="3">
    <name type="scientific">Perkinsus marinus (strain ATCC 50983 / TXsc)</name>
    <dbReference type="NCBI Taxonomy" id="423536"/>
    <lineage>
        <taxon>Eukaryota</taxon>
        <taxon>Sar</taxon>
        <taxon>Alveolata</taxon>
        <taxon>Perkinsozoa</taxon>
        <taxon>Perkinsea</taxon>
        <taxon>Perkinsida</taxon>
        <taxon>Perkinsidae</taxon>
        <taxon>Perkinsus</taxon>
    </lineage>
</organism>
<evidence type="ECO:0000313" key="2">
    <source>
        <dbReference type="EMBL" id="EER05819.1"/>
    </source>
</evidence>
<dbReference type="CDD" id="cd00143">
    <property type="entry name" value="PP2Cc"/>
    <property type="match status" value="1"/>
</dbReference>